<dbReference type="PANTHER" id="PTHR43827:SF3">
    <property type="entry name" value="NADP-DEPENDENT OXIDOREDUCTASE DOMAIN-CONTAINING PROTEIN"/>
    <property type="match status" value="1"/>
</dbReference>
<keyword evidence="6" id="KW-1185">Reference proteome</keyword>
<organism evidence="5 6">
    <name type="scientific">Halalkalibacter akibai (strain ATCC 43226 / DSM 21942 / CIP 109018 / JCM 9157 / 1139)</name>
    <name type="common">Bacillus akibai</name>
    <dbReference type="NCBI Taxonomy" id="1236973"/>
    <lineage>
        <taxon>Bacteria</taxon>
        <taxon>Bacillati</taxon>
        <taxon>Bacillota</taxon>
        <taxon>Bacilli</taxon>
        <taxon>Bacillales</taxon>
        <taxon>Bacillaceae</taxon>
        <taxon>Halalkalibacter</taxon>
    </lineage>
</organism>
<protein>
    <submittedName>
        <fullName evidence="5">Oxidoreductase</fullName>
    </submittedName>
</protein>
<dbReference type="AlphaFoldDB" id="W4QXN3"/>
<dbReference type="InterPro" id="IPR023210">
    <property type="entry name" value="NADP_OxRdtase_dom"/>
</dbReference>
<proteinExistence type="inferred from homology"/>
<dbReference type="InterPro" id="IPR018170">
    <property type="entry name" value="Aldo/ket_reductase_CS"/>
</dbReference>
<dbReference type="SUPFAM" id="SSF51430">
    <property type="entry name" value="NAD(P)-linked oxidoreductase"/>
    <property type="match status" value="1"/>
</dbReference>
<evidence type="ECO:0000256" key="3">
    <source>
        <dbReference type="ARBA" id="ARBA00023002"/>
    </source>
</evidence>
<dbReference type="Gene3D" id="3.20.20.100">
    <property type="entry name" value="NADP-dependent oxidoreductase domain"/>
    <property type="match status" value="1"/>
</dbReference>
<dbReference type="PROSITE" id="PS00063">
    <property type="entry name" value="ALDOKETO_REDUCTASE_3"/>
    <property type="match status" value="1"/>
</dbReference>
<dbReference type="STRING" id="1236973.JCM9157_4072"/>
<comment type="caution">
    <text evidence="5">The sequence shown here is derived from an EMBL/GenBank/DDBJ whole genome shotgun (WGS) entry which is preliminary data.</text>
</comment>
<dbReference type="InterPro" id="IPR036812">
    <property type="entry name" value="NAD(P)_OxRdtase_dom_sf"/>
</dbReference>
<dbReference type="GO" id="GO:0016616">
    <property type="term" value="F:oxidoreductase activity, acting on the CH-OH group of donors, NAD or NADP as acceptor"/>
    <property type="evidence" value="ECO:0007669"/>
    <property type="project" value="UniProtKB-ARBA"/>
</dbReference>
<dbReference type="Pfam" id="PF00248">
    <property type="entry name" value="Aldo_ket_red"/>
    <property type="match status" value="1"/>
</dbReference>
<dbReference type="InterPro" id="IPR020471">
    <property type="entry name" value="AKR"/>
</dbReference>
<dbReference type="Proteomes" id="UP000018896">
    <property type="component" value="Unassembled WGS sequence"/>
</dbReference>
<sequence>MQGGEVLNNQLIQDLARKYNKTGAQIIIRWHLQNNIVVIPKSVTPSRIEENFQVFDFELSSEDMKKIDDLNTNERIGADPAEFYRV</sequence>
<accession>W4QXN3</accession>
<evidence type="ECO:0000313" key="6">
    <source>
        <dbReference type="Proteomes" id="UP000018896"/>
    </source>
</evidence>
<evidence type="ECO:0000256" key="1">
    <source>
        <dbReference type="ARBA" id="ARBA00007905"/>
    </source>
</evidence>
<dbReference type="EMBL" id="BAUV01000045">
    <property type="protein sequence ID" value="GAE36851.1"/>
    <property type="molecule type" value="Genomic_DNA"/>
</dbReference>
<evidence type="ECO:0000256" key="2">
    <source>
        <dbReference type="ARBA" id="ARBA00022857"/>
    </source>
</evidence>
<comment type="similarity">
    <text evidence="1">Belongs to the aldo/keto reductase family.</text>
</comment>
<dbReference type="PANTHER" id="PTHR43827">
    <property type="entry name" value="2,5-DIKETO-D-GLUCONIC ACID REDUCTASE"/>
    <property type="match status" value="1"/>
</dbReference>
<reference evidence="5 6" key="1">
    <citation type="journal article" date="2014" name="Genome Announc.">
        <title>Draft Genome Sequences of Three Alkaliphilic Bacillus Strains, Bacillus wakoensis JCM 9140T, Bacillus akibai JCM 9157T, and Bacillus hemicellulosilyticus JCM 9152T.</title>
        <authorList>
            <person name="Yuki M."/>
            <person name="Oshima K."/>
            <person name="Suda W."/>
            <person name="Oshida Y."/>
            <person name="Kitamura K."/>
            <person name="Iida T."/>
            <person name="Hattori M."/>
            <person name="Ohkuma M."/>
        </authorList>
    </citation>
    <scope>NUCLEOTIDE SEQUENCE [LARGE SCALE GENOMIC DNA]</scope>
    <source>
        <strain evidence="5 6">JCM 9157</strain>
    </source>
</reference>
<feature type="domain" description="NADP-dependent oxidoreductase" evidence="4">
    <location>
        <begin position="9"/>
        <end position="71"/>
    </location>
</feature>
<keyword evidence="3" id="KW-0560">Oxidoreductase</keyword>
<dbReference type="eggNOG" id="COG0656">
    <property type="taxonomic scope" value="Bacteria"/>
</dbReference>
<keyword evidence="2" id="KW-0521">NADP</keyword>
<name>W4QXN3_HALA3</name>
<evidence type="ECO:0000259" key="4">
    <source>
        <dbReference type="Pfam" id="PF00248"/>
    </source>
</evidence>
<gene>
    <name evidence="5" type="ORF">JCM9157_4072</name>
</gene>
<evidence type="ECO:0000313" key="5">
    <source>
        <dbReference type="EMBL" id="GAE36851.1"/>
    </source>
</evidence>